<feature type="signal peptide" evidence="1">
    <location>
        <begin position="1"/>
        <end position="20"/>
    </location>
</feature>
<evidence type="ECO:0000259" key="2">
    <source>
        <dbReference type="Pfam" id="PF13670"/>
    </source>
</evidence>
<dbReference type="AlphaFoldDB" id="A0A1I6A9I4"/>
<keyword evidence="4" id="KW-1185">Reference proteome</keyword>
<feature type="chain" id="PRO_5017467050" evidence="1">
    <location>
        <begin position="21"/>
        <end position="86"/>
    </location>
</feature>
<feature type="domain" description="PepSY" evidence="2">
    <location>
        <begin position="8"/>
        <end position="81"/>
    </location>
</feature>
<organism evidence="3 4">
    <name type="scientific">Roseivivax halotolerans</name>
    <dbReference type="NCBI Taxonomy" id="93684"/>
    <lineage>
        <taxon>Bacteria</taxon>
        <taxon>Pseudomonadati</taxon>
        <taxon>Pseudomonadota</taxon>
        <taxon>Alphaproteobacteria</taxon>
        <taxon>Rhodobacterales</taxon>
        <taxon>Roseobacteraceae</taxon>
        <taxon>Roseivivax</taxon>
    </lineage>
</organism>
<dbReference type="InterPro" id="IPR025711">
    <property type="entry name" value="PepSY"/>
</dbReference>
<dbReference type="STRING" id="93684.SAMN05421853_11643"/>
<dbReference type="Proteomes" id="UP000243106">
    <property type="component" value="Unassembled WGS sequence"/>
</dbReference>
<proteinExistence type="predicted"/>
<evidence type="ECO:0000313" key="3">
    <source>
        <dbReference type="EMBL" id="SFQ65315.1"/>
    </source>
</evidence>
<protein>
    <submittedName>
        <fullName evidence="3">Peptidase propeptide and YPEB domain-containing protein</fullName>
    </submittedName>
</protein>
<name>A0A1I6A9I4_9RHOB</name>
<dbReference type="RefSeq" id="WP_093015114.1">
    <property type="nucleotide sequence ID" value="NZ_FOXV01000016.1"/>
</dbReference>
<keyword evidence="1" id="KW-0732">Signal</keyword>
<accession>A0A1I6A9I4</accession>
<reference evidence="4" key="1">
    <citation type="submission" date="2016-10" db="EMBL/GenBank/DDBJ databases">
        <authorList>
            <person name="Varghese N."/>
            <person name="Submissions S."/>
        </authorList>
    </citation>
    <scope>NUCLEOTIDE SEQUENCE [LARGE SCALE GENOMIC DNA]</scope>
    <source>
        <strain evidence="4">JCM 10271</strain>
    </source>
</reference>
<dbReference type="Pfam" id="PF13670">
    <property type="entry name" value="PepSY_2"/>
    <property type="match status" value="1"/>
</dbReference>
<gene>
    <name evidence="3" type="ORF">SAMN05421853_11643</name>
</gene>
<evidence type="ECO:0000256" key="1">
    <source>
        <dbReference type="SAM" id="SignalP"/>
    </source>
</evidence>
<evidence type="ECO:0000313" key="4">
    <source>
        <dbReference type="Proteomes" id="UP000243106"/>
    </source>
</evidence>
<sequence>MKLVYLTALVFSAVPFSAMAMPAVGDLVGSNPEDATAALEASGCMSPRFEAEDGEIEAKCKDADGKKWEVYIAPNTGLVTEIKADD</sequence>
<dbReference type="EMBL" id="FOXV01000016">
    <property type="protein sequence ID" value="SFQ65315.1"/>
    <property type="molecule type" value="Genomic_DNA"/>
</dbReference>